<dbReference type="PROSITE" id="PS51722">
    <property type="entry name" value="G_TR_2"/>
    <property type="match status" value="1"/>
</dbReference>
<evidence type="ECO:0000256" key="2">
    <source>
        <dbReference type="ARBA" id="ARBA00015953"/>
    </source>
</evidence>
<evidence type="ECO:0000256" key="1">
    <source>
        <dbReference type="ARBA" id="ARBA00004496"/>
    </source>
</evidence>
<dbReference type="EMBL" id="FUZT01000004">
    <property type="protein sequence ID" value="SKC64784.1"/>
    <property type="molecule type" value="Genomic_DNA"/>
</dbReference>
<dbReference type="Pfam" id="PF03144">
    <property type="entry name" value="GTP_EFTU_D2"/>
    <property type="match status" value="1"/>
</dbReference>
<dbReference type="CDD" id="cd04171">
    <property type="entry name" value="SelB"/>
    <property type="match status" value="1"/>
</dbReference>
<dbReference type="Gene3D" id="2.40.30.10">
    <property type="entry name" value="Translation factors"/>
    <property type="match status" value="2"/>
</dbReference>
<dbReference type="Pfam" id="PF09106">
    <property type="entry name" value="WHD_2nd_SelB"/>
    <property type="match status" value="1"/>
</dbReference>
<dbReference type="InterPro" id="IPR004535">
    <property type="entry name" value="Transl_elong_SelB"/>
</dbReference>
<dbReference type="InterPro" id="IPR015191">
    <property type="entry name" value="SelB_WHD4"/>
</dbReference>
<dbReference type="InterPro" id="IPR057335">
    <property type="entry name" value="Beta-barrel_SelB"/>
</dbReference>
<dbReference type="PANTHER" id="PTHR43721:SF22">
    <property type="entry name" value="ELONGATION FACTOR TU, MITOCHONDRIAL"/>
    <property type="match status" value="1"/>
</dbReference>
<evidence type="ECO:0000313" key="11">
    <source>
        <dbReference type="Proteomes" id="UP000190285"/>
    </source>
</evidence>
<dbReference type="STRING" id="36842.SAMN02194393_01962"/>
<dbReference type="InterPro" id="IPR036388">
    <property type="entry name" value="WH-like_DNA-bd_sf"/>
</dbReference>
<dbReference type="PROSITE" id="PS00301">
    <property type="entry name" value="G_TR_1"/>
    <property type="match status" value="1"/>
</dbReference>
<dbReference type="RefSeq" id="WP_079491222.1">
    <property type="nucleotide sequence ID" value="NZ_FUZT01000004.1"/>
</dbReference>
<dbReference type="GO" id="GO:0005737">
    <property type="term" value="C:cytoplasm"/>
    <property type="evidence" value="ECO:0007669"/>
    <property type="project" value="UniProtKB-SubCell"/>
</dbReference>
<dbReference type="SUPFAM" id="SSF46785">
    <property type="entry name" value="Winged helix' DNA-binding domain"/>
    <property type="match status" value="3"/>
</dbReference>
<evidence type="ECO:0000313" key="10">
    <source>
        <dbReference type="EMBL" id="SKC64784.1"/>
    </source>
</evidence>
<dbReference type="Pfam" id="PF09107">
    <property type="entry name" value="WHD_3rd_SelB"/>
    <property type="match status" value="1"/>
</dbReference>
<dbReference type="NCBIfam" id="TIGR00475">
    <property type="entry name" value="selB"/>
    <property type="match status" value="1"/>
</dbReference>
<dbReference type="InterPro" id="IPR031157">
    <property type="entry name" value="G_TR_CS"/>
</dbReference>
<evidence type="ECO:0000256" key="5">
    <source>
        <dbReference type="ARBA" id="ARBA00022917"/>
    </source>
</evidence>
<dbReference type="InterPro" id="IPR027417">
    <property type="entry name" value="P-loop_NTPase"/>
</dbReference>
<dbReference type="GO" id="GO:0001514">
    <property type="term" value="P:selenocysteine incorporation"/>
    <property type="evidence" value="ECO:0007669"/>
    <property type="project" value="InterPro"/>
</dbReference>
<dbReference type="AlphaFoldDB" id="A0A1T5KM11"/>
<protein>
    <recommendedName>
        <fullName evidence="2">Selenocysteine-specific elongation factor</fullName>
    </recommendedName>
    <alternativeName>
        <fullName evidence="8">SelB translation factor</fullName>
    </alternativeName>
</protein>
<dbReference type="InterPro" id="IPR005225">
    <property type="entry name" value="Small_GTP-bd"/>
</dbReference>
<dbReference type="SUPFAM" id="SSF50447">
    <property type="entry name" value="Translation proteins"/>
    <property type="match status" value="1"/>
</dbReference>
<dbReference type="InterPro" id="IPR009001">
    <property type="entry name" value="Transl_elong_EF1A/Init_IF2_C"/>
</dbReference>
<dbReference type="GO" id="GO:0005525">
    <property type="term" value="F:GTP binding"/>
    <property type="evidence" value="ECO:0007669"/>
    <property type="project" value="UniProtKB-KW"/>
</dbReference>
<dbReference type="OrthoDB" id="9804504at2"/>
<name>A0A1T5KM11_9FIRM</name>
<keyword evidence="5" id="KW-0648">Protein biosynthesis</keyword>
<dbReference type="GO" id="GO:0003723">
    <property type="term" value="F:RNA binding"/>
    <property type="evidence" value="ECO:0007669"/>
    <property type="project" value="InterPro"/>
</dbReference>
<dbReference type="GO" id="GO:0003746">
    <property type="term" value="F:translation elongation factor activity"/>
    <property type="evidence" value="ECO:0007669"/>
    <property type="project" value="UniProtKB-KW"/>
</dbReference>
<dbReference type="Gene3D" id="3.40.50.300">
    <property type="entry name" value="P-loop containing nucleotide triphosphate hydrolases"/>
    <property type="match status" value="1"/>
</dbReference>
<evidence type="ECO:0000256" key="4">
    <source>
        <dbReference type="ARBA" id="ARBA00022741"/>
    </source>
</evidence>
<gene>
    <name evidence="10" type="ORF">SAMN02194393_01962</name>
</gene>
<dbReference type="NCBIfam" id="TIGR00231">
    <property type="entry name" value="small_GTP"/>
    <property type="match status" value="1"/>
</dbReference>
<keyword evidence="4" id="KW-0547">Nucleotide-binding</keyword>
<proteinExistence type="predicted"/>
<dbReference type="Gene3D" id="1.10.10.10">
    <property type="entry name" value="Winged helix-like DNA-binding domain superfamily/Winged helix DNA-binding domain"/>
    <property type="match status" value="1"/>
</dbReference>
<dbReference type="CDD" id="cd15491">
    <property type="entry name" value="selB_III"/>
    <property type="match status" value="1"/>
</dbReference>
<dbReference type="InterPro" id="IPR015190">
    <property type="entry name" value="Elong_fac_SelB-wing-hlx_typ-2"/>
</dbReference>
<sequence length="632" mass="71941">MGNIIIGTAGHIDHGKTTLIKAITGIETDRLKEEKKRGITIELGFAFFELPNGKKAGIVDVPGHERFIKNMLAGVSGIDLVLLVIAADEGIMPQTQEHLDILSMLDIEKGIIVLTKCDLVDDEWISLVKEDIREKVKGTFLENSPLVSVSSMEGTGIDELKKYIAELTEDIPEKNVAEPLRLPIDRVFTISGFGTIVTGTLIEGTIQEKQSLMIYPEELEVKVRNIQVHGKSVDKAYAGQRVALNLTGVKKEDISRGDILAAENSMKNTMIIDVKLNLLKNSNRKIEHWTRLRFYHGTKEILCRVVLLDKDELNPGESCYAQLRLEEETACKYGDRFVVRYYSPLETIGGGVILDPNAIKHKMSNEDVINELKDKSEGNKELIIERALNKFSSKFPDIKFISIQIGLSEKLVEKAFQEFVKEKIAVKFSNGTYVHRNFIESNEEDLISFLTEFHTKNTLRPGVSKEEIRSRFFNNIKGKLFDEIMEVYYKNDILKILGDVVALKGFEVELSKKQAVLKEKIENLYKENEFKPPLLKDVINSMNISKQDKNIIDFMINVNILVKISDDILFHAQAYNKAKELLKNYLSKNKEITLAEYRDLLNTSRKYVLPLLEHFDAIKLTKRIENKRVLYC</sequence>
<evidence type="ECO:0000256" key="6">
    <source>
        <dbReference type="ARBA" id="ARBA00023134"/>
    </source>
</evidence>
<dbReference type="SUPFAM" id="SSF50465">
    <property type="entry name" value="EF-Tu/eEF-1alpha/eIF2-gamma C-terminal domain"/>
    <property type="match status" value="1"/>
</dbReference>
<dbReference type="InterPro" id="IPR000795">
    <property type="entry name" value="T_Tr_GTP-bd_dom"/>
</dbReference>
<reference evidence="10 11" key="1">
    <citation type="submission" date="2017-02" db="EMBL/GenBank/DDBJ databases">
        <authorList>
            <person name="Peterson S.W."/>
        </authorList>
    </citation>
    <scope>NUCLEOTIDE SEQUENCE [LARGE SCALE GENOMIC DNA]</scope>
    <source>
        <strain evidence="10 11">M1</strain>
    </source>
</reference>
<dbReference type="InterPro" id="IPR036390">
    <property type="entry name" value="WH_DNA-bd_sf"/>
</dbReference>
<comment type="subcellular location">
    <subcellularLocation>
        <location evidence="1">Cytoplasm</location>
    </subcellularLocation>
</comment>
<dbReference type="FunFam" id="2.40.30.10:FF:000020">
    <property type="entry name" value="Translation elongation factor EF-1"/>
    <property type="match status" value="1"/>
</dbReference>
<dbReference type="InterPro" id="IPR004161">
    <property type="entry name" value="EFTu-like_2"/>
</dbReference>
<dbReference type="GO" id="GO:0003924">
    <property type="term" value="F:GTPase activity"/>
    <property type="evidence" value="ECO:0007669"/>
    <property type="project" value="InterPro"/>
</dbReference>
<dbReference type="PRINTS" id="PR00315">
    <property type="entry name" value="ELONGATNFCT"/>
</dbReference>
<dbReference type="InterPro" id="IPR009000">
    <property type="entry name" value="Transl_B-barrel_sf"/>
</dbReference>
<comment type="function">
    <text evidence="7">Translation factor necessary for the incorporation of selenocysteine into proteins. It probably replaces EF-Tu for the insertion of selenocysteine directed by the UGA codon. SelB binds GTP and GDP.</text>
</comment>
<keyword evidence="10" id="KW-0251">Elongation factor</keyword>
<keyword evidence="11" id="KW-1185">Reference proteome</keyword>
<accession>A0A1T5KM11</accession>
<keyword evidence="6" id="KW-0342">GTP-binding</keyword>
<evidence type="ECO:0000259" key="9">
    <source>
        <dbReference type="PROSITE" id="PS51722"/>
    </source>
</evidence>
<evidence type="ECO:0000256" key="7">
    <source>
        <dbReference type="ARBA" id="ARBA00025526"/>
    </source>
</evidence>
<evidence type="ECO:0000256" key="3">
    <source>
        <dbReference type="ARBA" id="ARBA00022490"/>
    </source>
</evidence>
<keyword evidence="3" id="KW-0963">Cytoplasm</keyword>
<dbReference type="PANTHER" id="PTHR43721">
    <property type="entry name" value="ELONGATION FACTOR TU-RELATED"/>
    <property type="match status" value="1"/>
</dbReference>
<dbReference type="Pfam" id="PF00009">
    <property type="entry name" value="GTP_EFTU"/>
    <property type="match status" value="1"/>
</dbReference>
<organism evidence="10 11">
    <name type="scientific">Maledivibacter halophilus</name>
    <dbReference type="NCBI Taxonomy" id="36842"/>
    <lineage>
        <taxon>Bacteria</taxon>
        <taxon>Bacillati</taxon>
        <taxon>Bacillota</taxon>
        <taxon>Clostridia</taxon>
        <taxon>Peptostreptococcales</taxon>
        <taxon>Caminicellaceae</taxon>
        <taxon>Maledivibacter</taxon>
    </lineage>
</organism>
<dbReference type="Pfam" id="PF25461">
    <property type="entry name" value="Beta-barrel_SelB"/>
    <property type="match status" value="1"/>
</dbReference>
<feature type="domain" description="Tr-type G" evidence="9">
    <location>
        <begin position="1"/>
        <end position="173"/>
    </location>
</feature>
<dbReference type="InterPro" id="IPR050055">
    <property type="entry name" value="EF-Tu_GTPase"/>
</dbReference>
<dbReference type="Proteomes" id="UP000190285">
    <property type="component" value="Unassembled WGS sequence"/>
</dbReference>
<dbReference type="FunFam" id="3.40.50.300:FF:001064">
    <property type="entry name" value="Selenocysteine-specific translation elongation factor"/>
    <property type="match status" value="1"/>
</dbReference>
<dbReference type="SUPFAM" id="SSF52540">
    <property type="entry name" value="P-loop containing nucleoside triphosphate hydrolases"/>
    <property type="match status" value="1"/>
</dbReference>
<dbReference type="Gene3D" id="1.10.10.2770">
    <property type="match status" value="1"/>
</dbReference>
<dbReference type="CDD" id="cd03696">
    <property type="entry name" value="SelB_II"/>
    <property type="match status" value="1"/>
</dbReference>
<evidence type="ECO:0000256" key="8">
    <source>
        <dbReference type="ARBA" id="ARBA00031615"/>
    </source>
</evidence>